<protein>
    <submittedName>
        <fullName evidence="1">Uncharacterized protein</fullName>
    </submittedName>
</protein>
<dbReference type="KEGG" id="chya:V22_05430"/>
<reference evidence="1 2" key="1">
    <citation type="submission" date="2019-02" db="EMBL/GenBank/DDBJ databases">
        <title>Deep-cultivation of Planctomycetes and their phenomic and genomic characterization uncovers novel biology.</title>
        <authorList>
            <person name="Wiegand S."/>
            <person name="Jogler M."/>
            <person name="Boedeker C."/>
            <person name="Pinto D."/>
            <person name="Vollmers J."/>
            <person name="Rivas-Marin E."/>
            <person name="Kohn T."/>
            <person name="Peeters S.H."/>
            <person name="Heuer A."/>
            <person name="Rast P."/>
            <person name="Oberbeckmann S."/>
            <person name="Bunk B."/>
            <person name="Jeske O."/>
            <person name="Meyerdierks A."/>
            <person name="Storesund J.E."/>
            <person name="Kallscheuer N."/>
            <person name="Luecker S."/>
            <person name="Lage O.M."/>
            <person name="Pohl T."/>
            <person name="Merkel B.J."/>
            <person name="Hornburger P."/>
            <person name="Mueller R.-W."/>
            <person name="Bruemmer F."/>
            <person name="Labrenz M."/>
            <person name="Spormann A.M."/>
            <person name="Op den Camp H."/>
            <person name="Overmann J."/>
            <person name="Amann R."/>
            <person name="Jetten M.S.M."/>
            <person name="Mascher T."/>
            <person name="Medema M.H."/>
            <person name="Devos D.P."/>
            <person name="Kaster A.-K."/>
            <person name="Ovreas L."/>
            <person name="Rohde M."/>
            <person name="Galperin M.Y."/>
            <person name="Jogler C."/>
        </authorList>
    </citation>
    <scope>NUCLEOTIDE SEQUENCE [LARGE SCALE GENOMIC DNA]</scope>
    <source>
        <strain evidence="1 2">V22</strain>
    </source>
</reference>
<dbReference type="AlphaFoldDB" id="A0A517T4L4"/>
<dbReference type="Proteomes" id="UP000319976">
    <property type="component" value="Chromosome"/>
</dbReference>
<organism evidence="1 2">
    <name type="scientific">Calycomorphotria hydatis</name>
    <dbReference type="NCBI Taxonomy" id="2528027"/>
    <lineage>
        <taxon>Bacteria</taxon>
        <taxon>Pseudomonadati</taxon>
        <taxon>Planctomycetota</taxon>
        <taxon>Planctomycetia</taxon>
        <taxon>Planctomycetales</taxon>
        <taxon>Planctomycetaceae</taxon>
        <taxon>Calycomorphotria</taxon>
    </lineage>
</organism>
<evidence type="ECO:0000313" key="2">
    <source>
        <dbReference type="Proteomes" id="UP000319976"/>
    </source>
</evidence>
<name>A0A517T4L4_9PLAN</name>
<gene>
    <name evidence="1" type="ORF">V22_05430</name>
</gene>
<accession>A0A517T4L4</accession>
<sequence>MNFATRQKNTDAPVNDSMFSILLKPDINSDFEKGISNVFIKKVRTGRIHTD</sequence>
<evidence type="ECO:0000313" key="1">
    <source>
        <dbReference type="EMBL" id="QDT63323.1"/>
    </source>
</evidence>
<dbReference type="EMBL" id="CP036316">
    <property type="protein sequence ID" value="QDT63323.1"/>
    <property type="molecule type" value="Genomic_DNA"/>
</dbReference>
<keyword evidence="2" id="KW-1185">Reference proteome</keyword>
<proteinExistence type="predicted"/>